<evidence type="ECO:0000313" key="2">
    <source>
        <dbReference type="EMBL" id="NYT26751.1"/>
    </source>
</evidence>
<accession>A0A853F1C7</accession>
<dbReference type="Pfam" id="PF05016">
    <property type="entry name" value="ParE_toxin"/>
    <property type="match status" value="1"/>
</dbReference>
<gene>
    <name evidence="2" type="ORF">H0A76_01835</name>
</gene>
<dbReference type="RefSeq" id="WP_369152077.1">
    <property type="nucleotide sequence ID" value="NZ_OZ156464.1"/>
</dbReference>
<dbReference type="Proteomes" id="UP000568751">
    <property type="component" value="Unassembled WGS sequence"/>
</dbReference>
<protein>
    <submittedName>
        <fullName evidence="2">Type II toxin-antitoxin system RelE/ParE family toxin</fullName>
    </submittedName>
</protein>
<dbReference type="AlphaFoldDB" id="A0A853F1C7"/>
<evidence type="ECO:0000313" key="3">
    <source>
        <dbReference type="Proteomes" id="UP000568751"/>
    </source>
</evidence>
<dbReference type="InterPro" id="IPR035093">
    <property type="entry name" value="RelE/ParE_toxin_dom_sf"/>
</dbReference>
<keyword evidence="1" id="KW-1277">Toxin-antitoxin system</keyword>
<dbReference type="InterPro" id="IPR007712">
    <property type="entry name" value="RelE/ParE_toxin"/>
</dbReference>
<dbReference type="SUPFAM" id="SSF143011">
    <property type="entry name" value="RelE-like"/>
    <property type="match status" value="1"/>
</dbReference>
<proteinExistence type="predicted"/>
<sequence length="85" mass="10110">MQRSLMNLIYAKKFVKKFAKYTPAIQKQIHRAICNIPMGDIRTIVGQNSPQMYRLRVSKYRVVFYYPDKESVYILKVDSRGDVYK</sequence>
<dbReference type="EMBL" id="JACCHT010000001">
    <property type="protein sequence ID" value="NYT26751.1"/>
    <property type="molecule type" value="Genomic_DNA"/>
</dbReference>
<organism evidence="2 3">
    <name type="scientific">Candidatus Thiodubiliella endoseptemdiera</name>
    <dbReference type="NCBI Taxonomy" id="2738886"/>
    <lineage>
        <taxon>Bacteria</taxon>
        <taxon>Pseudomonadati</taxon>
        <taxon>Pseudomonadota</taxon>
        <taxon>Gammaproteobacteria</taxon>
        <taxon>Candidatus Pseudothioglobaceae</taxon>
        <taxon>Candidatus Thiodubiliella</taxon>
    </lineage>
</organism>
<name>A0A853F1C7_9GAMM</name>
<reference evidence="2 3" key="1">
    <citation type="submission" date="2020-05" db="EMBL/GenBank/DDBJ databases">
        <title>Horizontal transmission and recombination maintain forever young bacterial symbiont genomes.</title>
        <authorList>
            <person name="Russell S.L."/>
            <person name="Pepper-Tunick E."/>
            <person name="Svedberg J."/>
            <person name="Byrne A."/>
            <person name="Ruelas Castillo J."/>
            <person name="Vollmers C."/>
            <person name="Beinart R.A."/>
            <person name="Corbett-Detig R."/>
        </authorList>
    </citation>
    <scope>NUCLEOTIDE SEQUENCE [LARGE SCALE GENOMIC DNA]</scope>
    <source>
        <strain evidence="2">455</strain>
    </source>
</reference>
<comment type="caution">
    <text evidence="2">The sequence shown here is derived from an EMBL/GenBank/DDBJ whole genome shotgun (WGS) entry which is preliminary data.</text>
</comment>
<evidence type="ECO:0000256" key="1">
    <source>
        <dbReference type="ARBA" id="ARBA00022649"/>
    </source>
</evidence>
<dbReference type="Gene3D" id="3.30.2310.20">
    <property type="entry name" value="RelE-like"/>
    <property type="match status" value="1"/>
</dbReference>